<keyword evidence="1" id="KW-0812">Transmembrane</keyword>
<feature type="transmembrane region" description="Helical" evidence="1">
    <location>
        <begin position="12"/>
        <end position="41"/>
    </location>
</feature>
<keyword evidence="1" id="KW-0472">Membrane</keyword>
<protein>
    <submittedName>
        <fullName evidence="2">Uncharacterized protein</fullName>
    </submittedName>
</protein>
<name>A0A7W4UVE9_LEIAQ</name>
<evidence type="ECO:0000256" key="1">
    <source>
        <dbReference type="SAM" id="Phobius"/>
    </source>
</evidence>
<proteinExistence type="predicted"/>
<dbReference type="Proteomes" id="UP000538196">
    <property type="component" value="Unassembled WGS sequence"/>
</dbReference>
<accession>A0A7W4UVE9</accession>
<feature type="transmembrane region" description="Helical" evidence="1">
    <location>
        <begin position="69"/>
        <end position="90"/>
    </location>
</feature>
<dbReference type="AlphaFoldDB" id="A0A7W4UVE9"/>
<evidence type="ECO:0000313" key="2">
    <source>
        <dbReference type="EMBL" id="MBB2966737.1"/>
    </source>
</evidence>
<comment type="caution">
    <text evidence="2">The sequence shown here is derived from an EMBL/GenBank/DDBJ whole genome shotgun (WGS) entry which is preliminary data.</text>
</comment>
<gene>
    <name evidence="2" type="ORF">FHX33_001469</name>
</gene>
<keyword evidence="1" id="KW-1133">Transmembrane helix</keyword>
<keyword evidence="3" id="KW-1185">Reference proteome</keyword>
<dbReference type="EMBL" id="JACHVP010000001">
    <property type="protein sequence ID" value="MBB2966737.1"/>
    <property type="molecule type" value="Genomic_DNA"/>
</dbReference>
<sequence>MEERSARIVPRAGALAVWVLVLVVVGYVSCLAILLVCPSIIPEPMYWSLGHTVFADTVDDVFRVSTVSLGYWMAATAVAIGLALVITLLAGRALGALGELAQSSSGENR</sequence>
<evidence type="ECO:0000313" key="3">
    <source>
        <dbReference type="Proteomes" id="UP000538196"/>
    </source>
</evidence>
<reference evidence="2 3" key="1">
    <citation type="submission" date="2020-08" db="EMBL/GenBank/DDBJ databases">
        <title>Sequencing the genomes of 1000 actinobacteria strains.</title>
        <authorList>
            <person name="Klenk H.-P."/>
        </authorList>
    </citation>
    <scope>NUCLEOTIDE SEQUENCE [LARGE SCALE GENOMIC DNA]</scope>
    <source>
        <strain evidence="2 3">DSM 20146</strain>
    </source>
</reference>
<dbReference type="RefSeq" id="WP_021764785.1">
    <property type="nucleotide sequence ID" value="NZ_JACHVP010000001.1"/>
</dbReference>
<organism evidence="2 3">
    <name type="scientific">Leifsonia aquatica</name>
    <name type="common">Corynebacterium aquaticum</name>
    <dbReference type="NCBI Taxonomy" id="144185"/>
    <lineage>
        <taxon>Bacteria</taxon>
        <taxon>Bacillati</taxon>
        <taxon>Actinomycetota</taxon>
        <taxon>Actinomycetes</taxon>
        <taxon>Micrococcales</taxon>
        <taxon>Microbacteriaceae</taxon>
        <taxon>Leifsonia</taxon>
    </lineage>
</organism>